<evidence type="ECO:0000313" key="8">
    <source>
        <dbReference type="EMBL" id="MBB1156645.1"/>
    </source>
</evidence>
<dbReference type="Pfam" id="PF25547">
    <property type="entry name" value="WXG100_2"/>
    <property type="match status" value="1"/>
</dbReference>
<dbReference type="InterPro" id="IPR001826">
    <property type="entry name" value="RHS"/>
</dbReference>
<dbReference type="Gene3D" id="1.20.1260.20">
    <property type="entry name" value="PPE superfamily"/>
    <property type="match status" value="1"/>
</dbReference>
<feature type="compositionally biased region" description="Basic and acidic residues" evidence="2">
    <location>
        <begin position="1615"/>
        <end position="1655"/>
    </location>
</feature>
<gene>
    <name evidence="8" type="ORF">H4281_26125</name>
</gene>
<dbReference type="NCBIfam" id="TIGR03696">
    <property type="entry name" value="Rhs_assc_core"/>
    <property type="match status" value="1"/>
</dbReference>
<feature type="compositionally biased region" description="Basic and acidic residues" evidence="2">
    <location>
        <begin position="320"/>
        <end position="330"/>
    </location>
</feature>
<dbReference type="InterPro" id="IPR056823">
    <property type="entry name" value="TEN-like_YD-shell"/>
</dbReference>
<feature type="compositionally biased region" description="Basic and acidic residues" evidence="2">
    <location>
        <begin position="1402"/>
        <end position="1414"/>
    </location>
</feature>
<feature type="compositionally biased region" description="Basic and acidic residues" evidence="2">
    <location>
        <begin position="363"/>
        <end position="373"/>
    </location>
</feature>
<evidence type="ECO:0000259" key="6">
    <source>
        <dbReference type="Pfam" id="PF25023"/>
    </source>
</evidence>
<dbReference type="SUPFAM" id="SSF140453">
    <property type="entry name" value="EsxAB dimer-like"/>
    <property type="match status" value="1"/>
</dbReference>
<dbReference type="Pfam" id="PF05593">
    <property type="entry name" value="RHS_repeat"/>
    <property type="match status" value="3"/>
</dbReference>
<protein>
    <submittedName>
        <fullName evidence="8">Type IV secretion protein Rhs</fullName>
    </submittedName>
</protein>
<name>A0A7W3ZCS7_9PSEU</name>
<feature type="region of interest" description="Disordered" evidence="2">
    <location>
        <begin position="1499"/>
        <end position="1567"/>
    </location>
</feature>
<feature type="region of interest" description="Disordered" evidence="2">
    <location>
        <begin position="1603"/>
        <end position="1736"/>
    </location>
</feature>
<feature type="region of interest" description="Disordered" evidence="2">
    <location>
        <begin position="247"/>
        <end position="374"/>
    </location>
</feature>
<feature type="domain" description="RHS protein conserved region" evidence="4">
    <location>
        <begin position="1220"/>
        <end position="1250"/>
    </location>
</feature>
<dbReference type="InterPro" id="IPR045351">
    <property type="entry name" value="DUF6531"/>
</dbReference>
<feature type="compositionally biased region" description="Polar residues" evidence="2">
    <location>
        <begin position="1659"/>
        <end position="1669"/>
    </location>
</feature>
<dbReference type="InterPro" id="IPR031325">
    <property type="entry name" value="RHS_repeat"/>
</dbReference>
<dbReference type="NCBIfam" id="TIGR01643">
    <property type="entry name" value="YD_repeat_2x"/>
    <property type="match status" value="8"/>
</dbReference>
<organism evidence="8 9">
    <name type="scientific">Amycolatopsis dendrobii</name>
    <dbReference type="NCBI Taxonomy" id="2760662"/>
    <lineage>
        <taxon>Bacteria</taxon>
        <taxon>Bacillati</taxon>
        <taxon>Actinomycetota</taxon>
        <taxon>Actinomycetes</taxon>
        <taxon>Pseudonocardiales</taxon>
        <taxon>Pseudonocardiaceae</taxon>
        <taxon>Amycolatopsis</taxon>
    </lineage>
</organism>
<dbReference type="Pfam" id="PF20148">
    <property type="entry name" value="DUF6531"/>
    <property type="match status" value="1"/>
</dbReference>
<evidence type="ECO:0000256" key="1">
    <source>
        <dbReference type="ARBA" id="ARBA00022737"/>
    </source>
</evidence>
<evidence type="ECO:0000313" key="9">
    <source>
        <dbReference type="Proteomes" id="UP000526734"/>
    </source>
</evidence>
<keyword evidence="3" id="KW-0472">Membrane</keyword>
<dbReference type="InterPro" id="IPR038332">
    <property type="entry name" value="PPE_sf"/>
</dbReference>
<evidence type="ECO:0000256" key="3">
    <source>
        <dbReference type="SAM" id="Phobius"/>
    </source>
</evidence>
<evidence type="ECO:0000259" key="4">
    <source>
        <dbReference type="Pfam" id="PF03527"/>
    </source>
</evidence>
<sequence>MSNPLVAEKKDSTSAISGISILEAGKGLKDGIESGDWAATVMGAVGVGMEALAAVMDPFGAILAAGVGWLIEHVGPLKEALDKLAGDPDQVHAYSETWKNVAKEVGSVSQDLAAQVKKDIESWEGGSADAYRKQAEEVAKTLEGAAKACEGAGSGVKTAGEVVGAVRMLVRDIIAQVVAHLISWALQVLFTLGIGMAWVVPQVVNLVAKTAKQIAELVKNLTKALKELGKLLTKARGLFDDVAKSMKGIKSGGKDATHTPKDIKSGGGSTKPSSAKDTPNEKGGGSGGGEKPPPVKDESTNTSGAHDGPGENKGGGNHEPPPREPGKDEGNGGSGGEAGKTDRGGNESNTGQAGGTETSGAKKQSDPEPECKTDPVVISSGEVLVEDFDLELAHLLVRRTHRSSYRTGRWFGPTWASTVDQRLEFGEEYVRYYGPEGVILYYPMPAGDEPVLPIEGARWPLTRHADGSCAIDQVRPDRTMRFSGEGKTLPLRSIEDADGSWTELSYADTGAPALLTHSSGVQVGFRTNGHRITELRVIGAGPAPDVVVRGYRYNYQGHLSEVVNSSGTAKRYTYDPDGRVTTWEDRNGVSYRYVYDAEGRCVRTAGAQGFYNGAFEYNPAARITRFTDSLGHVSEYEYNAEGRPVRETDPLGNVTLSEWDRYGNLLRRVDPLGRVTEYTYADDGTPLTIARPDGSLAELEHDGTELAAITVHGNGLRWQRRYDQPGSALELPEFFASEPEPDDPAAELDQFGRPRSTPEAGGGRTQLGWTVDGKPASRIGVRRERATWRYDREGNEIEHVDELGRVTRREYGPFDVVTAVVDPSGARTSYTYDTELRLTSVTDPLNRTWTYTYDPLGRLVAQTDFDGRTRTYAYDAAGQPIRVTEPDGSVTENEYDLLGNRIEVRGPHRTVRYAYDPVGNVVRVESADSVVEFDRDLYGRVVREAIDGVEVHFSYDEQGQTIRRRTPSGAESVWRFDEEDRPVSLTTAGHTVRYRLDDEGRVLARDTDGISTLQQVFGPRGLVTAQQVSRGTTPVQRRGLEYYADGSLAAVQDSLSGKTAFARDPAGRVVTVSSPAGREELRYNPAGELTAWSGSPGLSADYDSLGRRIRHREVHPGGVRVWEYAWTGDLLTGLRTPDGAQWRYRYDPLGRRIAKERLLADGSVAESTRFVWDGFVLIEQVHTDQAGVRRTTTWERRPGSDEPVTQLERGPGGDRFASVVTDAIGTPTDLIDEHGGLAWTARRSLWGRVRPGGIPLQFPGQYADAESGLHYNVFRYYDPAAARYLSQDPLGLEGGPNPVAYVPDPFAAYDPLGLEGCGKGKGKATDPPPADSTAKHNAGNGGGSSKSAAADGGKGKNKRKRDDKDDGSGGSDGKSKAKKKKDEDVWDRMAWNSDAKNARKNQTGDKNDPFHKAGSDVAQRHIISFQKMRDGLKNWVHEQPVDKQSALTKKYGEDELPKLHNQPKNLPLGPQHTNAGIGGVSTRIGNIEDGIAGKLKVDKNENIKTENPKWPSDSLDKSGGYKHKDHPDLDKNWRPIGQQADRITDPKQMNQATRDIGDSADFDWPGGKKEEFEKWHKSFLEFTDLKENPKNYTEKDVDDIIKRFHDLPSPSGRHPTIDEYNKAPDGHPYRLDDNGKPIDVDSDPHKDWKRPDKPLDGNSMRTEWGNRNEQGIGPTKKDWDDLENGKYDPKEWSDPEKKKYLDEVGEPSKQDVRDAAAEAKAKSDKMADDARKNRGW</sequence>
<dbReference type="RefSeq" id="WP_182893572.1">
    <property type="nucleotide sequence ID" value="NZ_JACGZW010000009.1"/>
</dbReference>
<dbReference type="Pfam" id="PF25023">
    <property type="entry name" value="TEN_YD-shell"/>
    <property type="match status" value="1"/>
</dbReference>
<keyword evidence="3" id="KW-1133">Transmembrane helix</keyword>
<keyword evidence="9" id="KW-1185">Reference proteome</keyword>
<dbReference type="InterPro" id="IPR022385">
    <property type="entry name" value="Rhs_assc_core"/>
</dbReference>
<proteinExistence type="predicted"/>
<feature type="domain" description="DUF6531" evidence="5">
    <location>
        <begin position="374"/>
        <end position="441"/>
    </location>
</feature>
<dbReference type="Pfam" id="PF03527">
    <property type="entry name" value="RHS"/>
    <property type="match status" value="1"/>
</dbReference>
<accession>A0A7W3ZCS7</accession>
<dbReference type="InterPro" id="IPR050708">
    <property type="entry name" value="T6SS_VgrG/RHS"/>
</dbReference>
<feature type="region of interest" description="Disordered" evidence="2">
    <location>
        <begin position="1456"/>
        <end position="1481"/>
    </location>
</feature>
<feature type="region of interest" description="Disordered" evidence="2">
    <location>
        <begin position="736"/>
        <end position="767"/>
    </location>
</feature>
<feature type="transmembrane region" description="Helical" evidence="3">
    <location>
        <begin position="177"/>
        <end position="200"/>
    </location>
</feature>
<feature type="compositionally biased region" description="Basic and acidic residues" evidence="2">
    <location>
        <begin position="1675"/>
        <end position="1736"/>
    </location>
</feature>
<keyword evidence="1" id="KW-0677">Repeat</keyword>
<dbReference type="InterPro" id="IPR057746">
    <property type="entry name" value="CpnT-like_N"/>
</dbReference>
<dbReference type="EMBL" id="JACGZW010000009">
    <property type="protein sequence ID" value="MBB1156645.1"/>
    <property type="molecule type" value="Genomic_DNA"/>
</dbReference>
<dbReference type="PANTHER" id="PTHR32305:SF15">
    <property type="entry name" value="PROTEIN RHSA-RELATED"/>
    <property type="match status" value="1"/>
</dbReference>
<feature type="domain" description="Teneurin-like YD-shell" evidence="6">
    <location>
        <begin position="551"/>
        <end position="690"/>
    </location>
</feature>
<evidence type="ECO:0000259" key="7">
    <source>
        <dbReference type="Pfam" id="PF25547"/>
    </source>
</evidence>
<comment type="caution">
    <text evidence="8">The sequence shown here is derived from an EMBL/GenBank/DDBJ whole genome shotgun (WGS) entry which is preliminary data.</text>
</comment>
<keyword evidence="3" id="KW-0812">Transmembrane</keyword>
<feature type="compositionally biased region" description="Basic and acidic residues" evidence="2">
    <location>
        <begin position="252"/>
        <end position="264"/>
    </location>
</feature>
<feature type="region of interest" description="Disordered" evidence="2">
    <location>
        <begin position="1318"/>
        <end position="1418"/>
    </location>
</feature>
<dbReference type="PANTHER" id="PTHR32305">
    <property type="match status" value="1"/>
</dbReference>
<reference evidence="8 9" key="1">
    <citation type="submission" date="2020-08" db="EMBL/GenBank/DDBJ databases">
        <title>Amycolatopsis sp. nov. DR6-1 isolated from Dendrobium heterocarpum.</title>
        <authorList>
            <person name="Tedsree N."/>
            <person name="Kuncharoen N."/>
            <person name="Likhitwitayawuid K."/>
            <person name="Tanasupawat S."/>
        </authorList>
    </citation>
    <scope>NUCLEOTIDE SEQUENCE [LARGE SCALE GENOMIC DNA]</scope>
    <source>
        <strain evidence="8 9">DR6-1</strain>
    </source>
</reference>
<dbReference type="InterPro" id="IPR036689">
    <property type="entry name" value="ESAT-6-like_sf"/>
</dbReference>
<dbReference type="Proteomes" id="UP000526734">
    <property type="component" value="Unassembled WGS sequence"/>
</dbReference>
<evidence type="ECO:0000259" key="5">
    <source>
        <dbReference type="Pfam" id="PF20148"/>
    </source>
</evidence>
<feature type="domain" description="Outer membrane channel protein CpnT-like N-terminal" evidence="7">
    <location>
        <begin position="86"/>
        <end position="207"/>
    </location>
</feature>
<dbReference type="InterPro" id="IPR006530">
    <property type="entry name" value="YD"/>
</dbReference>
<evidence type="ECO:0000256" key="2">
    <source>
        <dbReference type="SAM" id="MobiDB-lite"/>
    </source>
</evidence>
<dbReference type="Gene3D" id="2.180.10.10">
    <property type="entry name" value="RHS repeat-associated core"/>
    <property type="match status" value="3"/>
</dbReference>
<feature type="compositionally biased region" description="Polar residues" evidence="2">
    <location>
        <begin position="346"/>
        <end position="362"/>
    </location>
</feature>
<dbReference type="SUPFAM" id="SSF69304">
    <property type="entry name" value="Tricorn protease N-terminal domain"/>
    <property type="match status" value="1"/>
</dbReference>